<reference evidence="1" key="1">
    <citation type="submission" date="2018-10" db="EMBL/GenBank/DDBJ databases">
        <title>Effector identification in a new, highly contiguous assembly of the strawberry crown rot pathogen Phytophthora cactorum.</title>
        <authorList>
            <person name="Armitage A.D."/>
            <person name="Nellist C.F."/>
            <person name="Bates H."/>
            <person name="Vickerstaff R.J."/>
            <person name="Harrison R.J."/>
        </authorList>
    </citation>
    <scope>NUCLEOTIDE SEQUENCE</scope>
    <source>
        <strain evidence="1">4040</strain>
    </source>
</reference>
<protein>
    <submittedName>
        <fullName evidence="1">Uncharacterized protein</fullName>
    </submittedName>
</protein>
<dbReference type="VEuPathDB" id="FungiDB:PC110_g13517"/>
<comment type="caution">
    <text evidence="1">The sequence shown here is derived from an EMBL/GenBank/DDBJ whole genome shotgun (WGS) entry which is preliminary data.</text>
</comment>
<sequence length="105" mass="10969">MTPVEPESVVFGATDEMANAYKDERAPLSEDLATPAGVVERESLLATDSCPRTWGSPEFGEQETAMEAVVAGNGNVSEIGSKPSTTVAAERNTMMETSMGVGVVS</sequence>
<proteinExistence type="predicted"/>
<name>A0A8T1B0C5_9STRA</name>
<evidence type="ECO:0000313" key="1">
    <source>
        <dbReference type="EMBL" id="KAG2890777.1"/>
    </source>
</evidence>
<gene>
    <name evidence="1" type="ORF">PC117_g24399</name>
</gene>
<accession>A0A8T1B0C5</accession>
<evidence type="ECO:0000313" key="2">
    <source>
        <dbReference type="Proteomes" id="UP000736787"/>
    </source>
</evidence>
<organism evidence="1 2">
    <name type="scientific">Phytophthora cactorum</name>
    <dbReference type="NCBI Taxonomy" id="29920"/>
    <lineage>
        <taxon>Eukaryota</taxon>
        <taxon>Sar</taxon>
        <taxon>Stramenopiles</taxon>
        <taxon>Oomycota</taxon>
        <taxon>Peronosporomycetes</taxon>
        <taxon>Peronosporales</taxon>
        <taxon>Peronosporaceae</taxon>
        <taxon>Phytophthora</taxon>
    </lineage>
</organism>
<dbReference type="AlphaFoldDB" id="A0A8T1B0C5"/>
<dbReference type="EMBL" id="RCMK01001632">
    <property type="protein sequence ID" value="KAG2890777.1"/>
    <property type="molecule type" value="Genomic_DNA"/>
</dbReference>
<dbReference type="Proteomes" id="UP000736787">
    <property type="component" value="Unassembled WGS sequence"/>
</dbReference>